<dbReference type="EMBL" id="BGZK01000683">
    <property type="protein sequence ID" value="GBP56044.1"/>
    <property type="molecule type" value="Genomic_DNA"/>
</dbReference>
<protein>
    <submittedName>
        <fullName evidence="1">Uncharacterized protein</fullName>
    </submittedName>
</protein>
<dbReference type="AlphaFoldDB" id="A0A4C1X111"/>
<dbReference type="Proteomes" id="UP000299102">
    <property type="component" value="Unassembled WGS sequence"/>
</dbReference>
<evidence type="ECO:0000313" key="1">
    <source>
        <dbReference type="EMBL" id="GBP56044.1"/>
    </source>
</evidence>
<keyword evidence="2" id="KW-1185">Reference proteome</keyword>
<sequence>MSVCASGVSLEPPNRSRCDLEGSEGIIENHYTLASLKRDETVTEQEQGCGGGRFVAGAVAGRQPRRCSHYY</sequence>
<proteinExistence type="predicted"/>
<organism evidence="1 2">
    <name type="scientific">Eumeta variegata</name>
    <name type="common">Bagworm moth</name>
    <name type="synonym">Eumeta japonica</name>
    <dbReference type="NCBI Taxonomy" id="151549"/>
    <lineage>
        <taxon>Eukaryota</taxon>
        <taxon>Metazoa</taxon>
        <taxon>Ecdysozoa</taxon>
        <taxon>Arthropoda</taxon>
        <taxon>Hexapoda</taxon>
        <taxon>Insecta</taxon>
        <taxon>Pterygota</taxon>
        <taxon>Neoptera</taxon>
        <taxon>Endopterygota</taxon>
        <taxon>Lepidoptera</taxon>
        <taxon>Glossata</taxon>
        <taxon>Ditrysia</taxon>
        <taxon>Tineoidea</taxon>
        <taxon>Psychidae</taxon>
        <taxon>Oiketicinae</taxon>
        <taxon>Eumeta</taxon>
    </lineage>
</organism>
<gene>
    <name evidence="1" type="ORF">EVAR_97466_1</name>
</gene>
<accession>A0A4C1X111</accession>
<reference evidence="1 2" key="1">
    <citation type="journal article" date="2019" name="Commun. Biol.">
        <title>The bagworm genome reveals a unique fibroin gene that provides high tensile strength.</title>
        <authorList>
            <person name="Kono N."/>
            <person name="Nakamura H."/>
            <person name="Ohtoshi R."/>
            <person name="Tomita M."/>
            <person name="Numata K."/>
            <person name="Arakawa K."/>
        </authorList>
    </citation>
    <scope>NUCLEOTIDE SEQUENCE [LARGE SCALE GENOMIC DNA]</scope>
</reference>
<comment type="caution">
    <text evidence="1">The sequence shown here is derived from an EMBL/GenBank/DDBJ whole genome shotgun (WGS) entry which is preliminary data.</text>
</comment>
<evidence type="ECO:0000313" key="2">
    <source>
        <dbReference type="Proteomes" id="UP000299102"/>
    </source>
</evidence>
<name>A0A4C1X111_EUMVA</name>